<feature type="non-terminal residue" evidence="12">
    <location>
        <position position="1"/>
    </location>
</feature>
<comment type="subcellular location">
    <subcellularLocation>
        <location evidence="1 11">Endoplasmic reticulum membrane</location>
        <topology evidence="1 11">Multi-pass membrane protein</topology>
    </subcellularLocation>
</comment>
<keyword evidence="3" id="KW-0337">GPI-anchor biosynthesis</keyword>
<evidence type="ECO:0000256" key="10">
    <source>
        <dbReference type="ARBA" id="ARBA00038466"/>
    </source>
</evidence>
<evidence type="ECO:0000313" key="12">
    <source>
        <dbReference type="EMBL" id="JAP70771.1"/>
    </source>
</evidence>
<evidence type="ECO:0000256" key="11">
    <source>
        <dbReference type="RuleBase" id="RU363075"/>
    </source>
</evidence>
<sequence>RRRTMLFWGILSLLRVLLVFVPQSGYIHPDEFFQSTEIAAGDIFNLRVHRTWEFTSDQPIRSPSVLYLTTGVPMWLLSSALRLLARTPDVLPPPYLLLVVPRLFSCLASFFCDYTIHRLSVALGKRKKDRHLCLSLFASSYVAVVYYTRTFNNSVESWLLALLLLSVGLDLKASTRRGKQEAPVLRNSTSICLLLAIGFFNRPTFVVFALPAISTWLLNDVHRSKEGASVVLGRLANIIPKVSFFAMLLVAADTVYYHPEVLSFATTDQWLRFPLVLTPLNFLSYNLNNANLQSHGEHPRWLHFLVNIPLLFNAAGILALWASYQAIYSKLCPTSSKPNTSHAFPSFLDLTLASTVLVSTIGLSTLPHQEPRFLVPLLVPVVLLSQRYFRTSRLLFVAWTAGNLAGLVFFGFLHQGGLVPCLFRLQDHLASRGMQQHTTVFFRHTYMPPRHLLTLKRDLDVEVVDLMGTGTAADLMALLTKTEGRTKVIVMPVGTEQASLSLTFSHANRSLEEIFRCRPHLSAEDFPDILHLVETYKSKGFKEMAGVLSEQLSLGVFKVAL</sequence>
<name>A0A131XYT3_IXORI</name>
<evidence type="ECO:0000256" key="8">
    <source>
        <dbReference type="ARBA" id="ARBA00022989"/>
    </source>
</evidence>
<feature type="transmembrane region" description="Helical" evidence="11">
    <location>
        <begin position="192"/>
        <end position="218"/>
    </location>
</feature>
<dbReference type="GO" id="GO:0005789">
    <property type="term" value="C:endoplasmic reticulum membrane"/>
    <property type="evidence" value="ECO:0007669"/>
    <property type="project" value="UniProtKB-SubCell"/>
</dbReference>
<proteinExistence type="evidence at transcript level"/>
<evidence type="ECO:0000256" key="2">
    <source>
        <dbReference type="ARBA" id="ARBA00004687"/>
    </source>
</evidence>
<evidence type="ECO:0000256" key="5">
    <source>
        <dbReference type="ARBA" id="ARBA00022679"/>
    </source>
</evidence>
<dbReference type="PANTHER" id="PTHR22760">
    <property type="entry name" value="GLYCOSYLTRANSFERASE"/>
    <property type="match status" value="1"/>
</dbReference>
<feature type="transmembrane region" description="Helical" evidence="11">
    <location>
        <begin position="300"/>
        <end position="322"/>
    </location>
</feature>
<keyword evidence="9 11" id="KW-0472">Membrane</keyword>
<dbReference type="EMBL" id="GEFM01005025">
    <property type="protein sequence ID" value="JAP70771.1"/>
    <property type="molecule type" value="mRNA"/>
</dbReference>
<dbReference type="Pfam" id="PF03901">
    <property type="entry name" value="Glyco_transf_22"/>
    <property type="match status" value="1"/>
</dbReference>
<keyword evidence="7 11" id="KW-0256">Endoplasmic reticulum</keyword>
<evidence type="ECO:0000256" key="3">
    <source>
        <dbReference type="ARBA" id="ARBA00022502"/>
    </source>
</evidence>
<reference evidence="12" key="1">
    <citation type="submission" date="2016-02" db="EMBL/GenBank/DDBJ databases">
        <title>RNAseq analyses of the midgut from blood- or serum-fed Ixodes ricinus ticks.</title>
        <authorList>
            <person name="Perner J."/>
            <person name="Provaznik J."/>
            <person name="Schrenkova J."/>
            <person name="Urbanova V."/>
            <person name="Ribeiro J.M."/>
            <person name="Kopacek P."/>
        </authorList>
    </citation>
    <scope>NUCLEOTIDE SEQUENCE</scope>
    <source>
        <tissue evidence="12">Gut</tissue>
    </source>
</reference>
<evidence type="ECO:0000256" key="6">
    <source>
        <dbReference type="ARBA" id="ARBA00022692"/>
    </source>
</evidence>
<evidence type="ECO:0000256" key="1">
    <source>
        <dbReference type="ARBA" id="ARBA00004477"/>
    </source>
</evidence>
<feature type="transmembrane region" description="Helical" evidence="11">
    <location>
        <begin position="6"/>
        <end position="27"/>
    </location>
</feature>
<dbReference type="AlphaFoldDB" id="A0A131XYT3"/>
<dbReference type="InterPro" id="IPR005599">
    <property type="entry name" value="GPI_mannosylTrfase"/>
</dbReference>
<dbReference type="GO" id="GO:0006506">
    <property type="term" value="P:GPI anchor biosynthetic process"/>
    <property type="evidence" value="ECO:0007669"/>
    <property type="project" value="UniProtKB-KW"/>
</dbReference>
<evidence type="ECO:0000256" key="9">
    <source>
        <dbReference type="ARBA" id="ARBA00023136"/>
    </source>
</evidence>
<protein>
    <recommendedName>
        <fullName evidence="11">Mannosyltransferase</fullName>
        <ecNumber evidence="11">2.4.1.-</ecNumber>
    </recommendedName>
</protein>
<evidence type="ECO:0000256" key="4">
    <source>
        <dbReference type="ARBA" id="ARBA00022676"/>
    </source>
</evidence>
<dbReference type="EC" id="2.4.1.-" evidence="11"/>
<feature type="transmembrane region" description="Helical" evidence="11">
    <location>
        <begin position="394"/>
        <end position="413"/>
    </location>
</feature>
<evidence type="ECO:0000256" key="7">
    <source>
        <dbReference type="ARBA" id="ARBA00022824"/>
    </source>
</evidence>
<comment type="similarity">
    <text evidence="10">Belongs to the glycosyltransferase 22 family. PIGZ subfamily.</text>
</comment>
<organism evidence="12">
    <name type="scientific">Ixodes ricinus</name>
    <name type="common">Common tick</name>
    <name type="synonym">Acarus ricinus</name>
    <dbReference type="NCBI Taxonomy" id="34613"/>
    <lineage>
        <taxon>Eukaryota</taxon>
        <taxon>Metazoa</taxon>
        <taxon>Ecdysozoa</taxon>
        <taxon>Arthropoda</taxon>
        <taxon>Chelicerata</taxon>
        <taxon>Arachnida</taxon>
        <taxon>Acari</taxon>
        <taxon>Parasitiformes</taxon>
        <taxon>Ixodida</taxon>
        <taxon>Ixodoidea</taxon>
        <taxon>Ixodidae</taxon>
        <taxon>Ixodinae</taxon>
        <taxon>Ixodes</taxon>
    </lineage>
</organism>
<dbReference type="PANTHER" id="PTHR22760:SF3">
    <property type="entry name" value="GPI MANNOSYLTRANSFERASE 4"/>
    <property type="match status" value="1"/>
</dbReference>
<keyword evidence="6 11" id="KW-0812">Transmembrane</keyword>
<dbReference type="GO" id="GO:0000026">
    <property type="term" value="F:alpha-1,2-mannosyltransferase activity"/>
    <property type="evidence" value="ECO:0007669"/>
    <property type="project" value="TreeGrafter"/>
</dbReference>
<accession>A0A131XYT3</accession>
<feature type="transmembrane region" description="Helical" evidence="11">
    <location>
        <begin position="132"/>
        <end position="149"/>
    </location>
</feature>
<keyword evidence="8 11" id="KW-1133">Transmembrane helix</keyword>
<keyword evidence="4 11" id="KW-0328">Glycosyltransferase</keyword>
<feature type="transmembrane region" description="Helical" evidence="11">
    <location>
        <begin position="238"/>
        <end position="258"/>
    </location>
</feature>
<feature type="transmembrane region" description="Helical" evidence="11">
    <location>
        <begin position="95"/>
        <end position="112"/>
    </location>
</feature>
<keyword evidence="5 12" id="KW-0808">Transferase</keyword>
<comment type="pathway">
    <text evidence="2">Glycolipid biosynthesis; glycosylphosphatidylinositol-anchor biosynthesis.</text>
</comment>